<keyword evidence="2" id="KW-1185">Reference proteome</keyword>
<sequence>MAFHAKLVSSALFALAILGMIEASSEGASQKDLPEYCSKGGEIDWMAVLGKAFELYQNYASKQEASAARSPLEDLLAAAFSQKTDSAVPPAKSETAENANGEGSTGTNQPDVTAALLSSLLSNLGNADGPSKKSAEADPMAGLKTVLDGLNALNGKGSSSGSTGAGSIDLSKLAPLVLQGLPSLLGTQGSGSQASVLALLGSLLGNQQSGQGLEKIFSQVLKMIFNPDRKGKDGNLADGLEPAISTVIESLLKAGFKDDASAKDAPKDTEKSTHIFYLDSGRKGPAWRDVRGKVRRIVEPGVDEGVRGNRASGVRAGHRGRAGQGVVAAVAAPERAEPENRAGRGLNVSSSQSARAQCSRRWLTRVPPVPELLHLSCAQQRSSGTDVAVLDAVLTCDRRTWIVSGVRAGHRGRAGQGVPWLLPLLHLSVPSPRTVLDGA</sequence>
<gene>
    <name evidence="1" type="ORF">HPB49_015855</name>
</gene>
<accession>A0ACB8CFV5</accession>
<reference evidence="1" key="1">
    <citation type="submission" date="2020-05" db="EMBL/GenBank/DDBJ databases">
        <title>Large-scale comparative analyses of tick genomes elucidate their genetic diversity and vector capacities.</title>
        <authorList>
            <person name="Jia N."/>
            <person name="Wang J."/>
            <person name="Shi W."/>
            <person name="Du L."/>
            <person name="Sun Y."/>
            <person name="Zhan W."/>
            <person name="Jiang J."/>
            <person name="Wang Q."/>
            <person name="Zhang B."/>
            <person name="Ji P."/>
            <person name="Sakyi L.B."/>
            <person name="Cui X."/>
            <person name="Yuan T."/>
            <person name="Jiang B."/>
            <person name="Yang W."/>
            <person name="Lam T.T.-Y."/>
            <person name="Chang Q."/>
            <person name="Ding S."/>
            <person name="Wang X."/>
            <person name="Zhu J."/>
            <person name="Ruan X."/>
            <person name="Zhao L."/>
            <person name="Wei J."/>
            <person name="Que T."/>
            <person name="Du C."/>
            <person name="Cheng J."/>
            <person name="Dai P."/>
            <person name="Han X."/>
            <person name="Huang E."/>
            <person name="Gao Y."/>
            <person name="Liu J."/>
            <person name="Shao H."/>
            <person name="Ye R."/>
            <person name="Li L."/>
            <person name="Wei W."/>
            <person name="Wang X."/>
            <person name="Wang C."/>
            <person name="Yang T."/>
            <person name="Huo Q."/>
            <person name="Li W."/>
            <person name="Guo W."/>
            <person name="Chen H."/>
            <person name="Zhou L."/>
            <person name="Ni X."/>
            <person name="Tian J."/>
            <person name="Zhou Y."/>
            <person name="Sheng Y."/>
            <person name="Liu T."/>
            <person name="Pan Y."/>
            <person name="Xia L."/>
            <person name="Li J."/>
            <person name="Zhao F."/>
            <person name="Cao W."/>
        </authorList>
    </citation>
    <scope>NUCLEOTIDE SEQUENCE</scope>
    <source>
        <strain evidence="1">Dsil-2018</strain>
    </source>
</reference>
<evidence type="ECO:0000313" key="2">
    <source>
        <dbReference type="Proteomes" id="UP000821865"/>
    </source>
</evidence>
<dbReference type="Proteomes" id="UP000821865">
    <property type="component" value="Chromosome 7"/>
</dbReference>
<dbReference type="EMBL" id="CM023476">
    <property type="protein sequence ID" value="KAH7941653.1"/>
    <property type="molecule type" value="Genomic_DNA"/>
</dbReference>
<evidence type="ECO:0000313" key="1">
    <source>
        <dbReference type="EMBL" id="KAH7941653.1"/>
    </source>
</evidence>
<proteinExistence type="predicted"/>
<organism evidence="1 2">
    <name type="scientific">Dermacentor silvarum</name>
    <name type="common">Tick</name>
    <dbReference type="NCBI Taxonomy" id="543639"/>
    <lineage>
        <taxon>Eukaryota</taxon>
        <taxon>Metazoa</taxon>
        <taxon>Ecdysozoa</taxon>
        <taxon>Arthropoda</taxon>
        <taxon>Chelicerata</taxon>
        <taxon>Arachnida</taxon>
        <taxon>Acari</taxon>
        <taxon>Parasitiformes</taxon>
        <taxon>Ixodida</taxon>
        <taxon>Ixodoidea</taxon>
        <taxon>Ixodidae</taxon>
        <taxon>Rhipicephalinae</taxon>
        <taxon>Dermacentor</taxon>
    </lineage>
</organism>
<protein>
    <submittedName>
        <fullName evidence="1">Uncharacterized protein</fullName>
    </submittedName>
</protein>
<name>A0ACB8CFV5_DERSI</name>
<comment type="caution">
    <text evidence="1">The sequence shown here is derived from an EMBL/GenBank/DDBJ whole genome shotgun (WGS) entry which is preliminary data.</text>
</comment>